<accession>A0A061FRE1</accession>
<dbReference type="AlphaFoldDB" id="A0A061FRE1"/>
<organism evidence="1 2">
    <name type="scientific">Theobroma cacao</name>
    <name type="common">Cacao</name>
    <name type="synonym">Cocoa</name>
    <dbReference type="NCBI Taxonomy" id="3641"/>
    <lineage>
        <taxon>Eukaryota</taxon>
        <taxon>Viridiplantae</taxon>
        <taxon>Streptophyta</taxon>
        <taxon>Embryophyta</taxon>
        <taxon>Tracheophyta</taxon>
        <taxon>Spermatophyta</taxon>
        <taxon>Magnoliopsida</taxon>
        <taxon>eudicotyledons</taxon>
        <taxon>Gunneridae</taxon>
        <taxon>Pentapetalae</taxon>
        <taxon>rosids</taxon>
        <taxon>malvids</taxon>
        <taxon>Malvales</taxon>
        <taxon>Malvaceae</taxon>
        <taxon>Byttnerioideae</taxon>
        <taxon>Theobroma</taxon>
    </lineage>
</organism>
<gene>
    <name evidence="1" type="ORF">TCM_044063</name>
</gene>
<keyword evidence="2" id="KW-1185">Reference proteome</keyword>
<reference evidence="1 2" key="1">
    <citation type="journal article" date="2013" name="Genome Biol.">
        <title>The genome sequence of the most widely cultivated cacao type and its use to identify candidate genes regulating pod color.</title>
        <authorList>
            <person name="Motamayor J.C."/>
            <person name="Mockaitis K."/>
            <person name="Schmutz J."/>
            <person name="Haiminen N."/>
            <person name="Iii D.L."/>
            <person name="Cornejo O."/>
            <person name="Findley S.D."/>
            <person name="Zheng P."/>
            <person name="Utro F."/>
            <person name="Royaert S."/>
            <person name="Saski C."/>
            <person name="Jenkins J."/>
            <person name="Podicheti R."/>
            <person name="Zhao M."/>
            <person name="Scheffler B.E."/>
            <person name="Stack J.C."/>
            <person name="Feltus F.A."/>
            <person name="Mustiga G.M."/>
            <person name="Amores F."/>
            <person name="Phillips W."/>
            <person name="Marelli J.P."/>
            <person name="May G.D."/>
            <person name="Shapiro H."/>
            <person name="Ma J."/>
            <person name="Bustamante C.D."/>
            <person name="Schnell R.J."/>
            <person name="Main D."/>
            <person name="Gilbert D."/>
            <person name="Parida L."/>
            <person name="Kuhn D.N."/>
        </authorList>
    </citation>
    <scope>NUCLEOTIDE SEQUENCE [LARGE SCALE GENOMIC DNA]</scope>
    <source>
        <strain evidence="2">cv. Matina 1-6</strain>
    </source>
</reference>
<protein>
    <submittedName>
        <fullName evidence="1">Uncharacterized protein</fullName>
    </submittedName>
</protein>
<dbReference type="EMBL" id="CM001888">
    <property type="protein sequence ID" value="EOY19187.1"/>
    <property type="molecule type" value="Genomic_DNA"/>
</dbReference>
<dbReference type="Pfam" id="PF08284">
    <property type="entry name" value="RVP_2"/>
    <property type="match status" value="1"/>
</dbReference>
<dbReference type="Gramene" id="EOY19187">
    <property type="protein sequence ID" value="EOY19187"/>
    <property type="gene ID" value="TCM_044063"/>
</dbReference>
<dbReference type="InParanoid" id="A0A061FRE1"/>
<dbReference type="Proteomes" id="UP000026915">
    <property type="component" value="Chromosome 10"/>
</dbReference>
<dbReference type="HOGENOM" id="CLU_2727291_0_0_1"/>
<proteinExistence type="predicted"/>
<name>A0A061FRE1_THECC</name>
<evidence type="ECO:0000313" key="1">
    <source>
        <dbReference type="EMBL" id="EOY19187.1"/>
    </source>
</evidence>
<sequence>MTLWIKVNVDYEKELVVTTPLREVFVTRYECRACVVQVKVNDTQANLILKDMLEFDIIHGMDWQSPNYASVD</sequence>
<evidence type="ECO:0000313" key="2">
    <source>
        <dbReference type="Proteomes" id="UP000026915"/>
    </source>
</evidence>